<protein>
    <submittedName>
        <fullName evidence="2">Uncharacterized protein</fullName>
    </submittedName>
</protein>
<accession>A0A080ZG93</accession>
<proteinExistence type="predicted"/>
<dbReference type="AlphaFoldDB" id="A0A080ZG93"/>
<sequence>MRALLARIGTRATTQIYCYQISLQVFSVLLAYPLWPVELTVVAIAVRSYHHRLQHRSSFIMATPQPSRPRRQLKYMWVRCLQQLRAVAQRESMRPQTSELLLLFSQRSACKKSLSCVAVVRRSATWRNGGFTVLLTVQVEVGCHIVERKFTLSVANL</sequence>
<keyword evidence="1" id="KW-0472">Membrane</keyword>
<keyword evidence="1" id="KW-0812">Transmembrane</keyword>
<evidence type="ECO:0000313" key="3">
    <source>
        <dbReference type="Proteomes" id="UP000028582"/>
    </source>
</evidence>
<feature type="transmembrane region" description="Helical" evidence="1">
    <location>
        <begin position="24"/>
        <end position="46"/>
    </location>
</feature>
<keyword evidence="1" id="KW-1133">Transmembrane helix</keyword>
<dbReference type="Proteomes" id="UP000028582">
    <property type="component" value="Unassembled WGS sequence"/>
</dbReference>
<dbReference type="EMBL" id="ANJA01003175">
    <property type="protein sequence ID" value="ETO65654.1"/>
    <property type="molecule type" value="Genomic_DNA"/>
</dbReference>
<organism evidence="2 3">
    <name type="scientific">Phytophthora nicotianae P1976</name>
    <dbReference type="NCBI Taxonomy" id="1317066"/>
    <lineage>
        <taxon>Eukaryota</taxon>
        <taxon>Sar</taxon>
        <taxon>Stramenopiles</taxon>
        <taxon>Oomycota</taxon>
        <taxon>Peronosporomycetes</taxon>
        <taxon>Peronosporales</taxon>
        <taxon>Peronosporaceae</taxon>
        <taxon>Phytophthora</taxon>
    </lineage>
</organism>
<evidence type="ECO:0000313" key="2">
    <source>
        <dbReference type="EMBL" id="ETO65654.1"/>
    </source>
</evidence>
<evidence type="ECO:0000256" key="1">
    <source>
        <dbReference type="SAM" id="Phobius"/>
    </source>
</evidence>
<reference evidence="2 3" key="1">
    <citation type="submission" date="2013-11" db="EMBL/GenBank/DDBJ databases">
        <title>The Genome Sequence of Phytophthora parasitica P1976.</title>
        <authorList>
            <consortium name="The Broad Institute Genomics Platform"/>
            <person name="Russ C."/>
            <person name="Tyler B."/>
            <person name="Panabieres F."/>
            <person name="Shan W."/>
            <person name="Tripathy S."/>
            <person name="Grunwald N."/>
            <person name="Machado M."/>
            <person name="Johnson C.S."/>
            <person name="Walker B."/>
            <person name="Young S."/>
            <person name="Zeng Q."/>
            <person name="Gargeya S."/>
            <person name="Fitzgerald M."/>
            <person name="Haas B."/>
            <person name="Abouelleil A."/>
            <person name="Allen A.W."/>
            <person name="Alvarado L."/>
            <person name="Arachchi H.M."/>
            <person name="Berlin A.M."/>
            <person name="Chapman S.B."/>
            <person name="Gainer-Dewar J."/>
            <person name="Goldberg J."/>
            <person name="Griggs A."/>
            <person name="Gujja S."/>
            <person name="Hansen M."/>
            <person name="Howarth C."/>
            <person name="Imamovic A."/>
            <person name="Ireland A."/>
            <person name="Larimer J."/>
            <person name="McCowan C."/>
            <person name="Murphy C."/>
            <person name="Pearson M."/>
            <person name="Poon T.W."/>
            <person name="Priest M."/>
            <person name="Roberts A."/>
            <person name="Saif S."/>
            <person name="Shea T."/>
            <person name="Sisk P."/>
            <person name="Sykes S."/>
            <person name="Wortman J."/>
            <person name="Nusbaum C."/>
            <person name="Birren B."/>
        </authorList>
    </citation>
    <scope>NUCLEOTIDE SEQUENCE [LARGE SCALE GENOMIC DNA]</scope>
    <source>
        <strain evidence="2 3">P1976</strain>
    </source>
</reference>
<comment type="caution">
    <text evidence="2">The sequence shown here is derived from an EMBL/GenBank/DDBJ whole genome shotgun (WGS) entry which is preliminary data.</text>
</comment>
<gene>
    <name evidence="2" type="ORF">F444_17078</name>
</gene>
<name>A0A080ZG93_PHYNI</name>